<sequence>MAVVKQWQKTGHPARLWHSLPDSAIQCELCPRACKISVGRTGTCRMRRNENGSLVSLNYGKSVPMTQECIETEAVYHYAPGEQILSLGNIGCMLRCDFCQNWTTSQARYVQDSNVMYYSPEDVVNYALKHNIRVLSWTYNDPIVWHEFVMDTARLARQHGLKNLYKSAFYISEKGIDDLLEVMDIFSISLKSMQDSFYRKFTSGRLQPILDGIKQVYAARKAGNGPHLEVSNLCVTGRNDNLTETRRVSDWMLNNLDAEIPLHYVRFHPDYRYTNVERTSIPFLEQARQQAIDDGMRYVYLGNVFDTQSANSYCPECQTQWVQRSGLIAQSFLDNGHCPQCGIPSPILLPWQAEKTKPVIAEIPSGLVCSTHMFRGAIQACHVEQSNDSQLFYQFISATGQPVGEVGTNSCDRFMLSKSDERAEGIRLYHPENNKCQIFEVYDRAHFPVTGAEQTNKASEDVPLTFLPLRGR</sequence>
<dbReference type="GO" id="GO:0051539">
    <property type="term" value="F:4 iron, 4 sulfur cluster binding"/>
    <property type="evidence" value="ECO:0007669"/>
    <property type="project" value="UniProtKB-KW"/>
</dbReference>
<proteinExistence type="predicted"/>
<evidence type="ECO:0000256" key="6">
    <source>
        <dbReference type="ARBA" id="ARBA00023004"/>
    </source>
</evidence>
<keyword evidence="7" id="KW-0411">Iron-sulfur</keyword>
<evidence type="ECO:0000256" key="3">
    <source>
        <dbReference type="ARBA" id="ARBA00022526"/>
    </source>
</evidence>
<dbReference type="Proteomes" id="UP000224974">
    <property type="component" value="Unassembled WGS sequence"/>
</dbReference>
<keyword evidence="3" id="KW-0313">Glucose metabolism</keyword>
<evidence type="ECO:0000313" key="10">
    <source>
        <dbReference type="Proteomes" id="UP000224974"/>
    </source>
</evidence>
<dbReference type="STRING" id="1111728.GCA_000427805_02053"/>
<name>A0A2C6DGV2_9GAMM</name>
<dbReference type="EMBL" id="PDDX01000001">
    <property type="protein sequence ID" value="PHI28437.1"/>
    <property type="molecule type" value="Genomic_DNA"/>
</dbReference>
<evidence type="ECO:0000259" key="8">
    <source>
        <dbReference type="PROSITE" id="PS51918"/>
    </source>
</evidence>
<comment type="caution">
    <text evidence="9">The sequence shown here is derived from an EMBL/GenBank/DDBJ whole genome shotgun (WGS) entry which is preliminary data.</text>
</comment>
<evidence type="ECO:0000256" key="5">
    <source>
        <dbReference type="ARBA" id="ARBA00022723"/>
    </source>
</evidence>
<dbReference type="CDD" id="cd01335">
    <property type="entry name" value="Radical_SAM"/>
    <property type="match status" value="1"/>
</dbReference>
<dbReference type="AlphaFoldDB" id="A0A2C6DGV2"/>
<dbReference type="InterPro" id="IPR027596">
    <property type="entry name" value="AmmeMemoSam_rS"/>
</dbReference>
<keyword evidence="5" id="KW-0479">Metal-binding</keyword>
<dbReference type="SFLD" id="SFLDG01101">
    <property type="entry name" value="Uncharacterised_Radical_SAM_Su"/>
    <property type="match status" value="1"/>
</dbReference>
<evidence type="ECO:0000256" key="7">
    <source>
        <dbReference type="ARBA" id="ARBA00023014"/>
    </source>
</evidence>
<accession>A0A2C6DGV2</accession>
<gene>
    <name evidence="9" type="primary">amrS</name>
    <name evidence="9" type="ORF">CRN84_03390</name>
</gene>
<dbReference type="RefSeq" id="WP_029094783.1">
    <property type="nucleotide sequence ID" value="NZ_PDDX01000001.1"/>
</dbReference>
<dbReference type="InterPro" id="IPR034457">
    <property type="entry name" value="Organic_radical-activating"/>
</dbReference>
<dbReference type="NCBIfam" id="TIGR04337">
    <property type="entry name" value="AmmeMemoSam_rS"/>
    <property type="match status" value="1"/>
</dbReference>
<organism evidence="9 10">
    <name type="scientific">Budvicia aquatica</name>
    <dbReference type="NCBI Taxonomy" id="82979"/>
    <lineage>
        <taxon>Bacteria</taxon>
        <taxon>Pseudomonadati</taxon>
        <taxon>Pseudomonadota</taxon>
        <taxon>Gammaproteobacteria</taxon>
        <taxon>Enterobacterales</taxon>
        <taxon>Budviciaceae</taxon>
        <taxon>Budvicia</taxon>
    </lineage>
</organism>
<keyword evidence="2" id="KW-0004">4Fe-4S</keyword>
<evidence type="ECO:0000256" key="1">
    <source>
        <dbReference type="ARBA" id="ARBA00001966"/>
    </source>
</evidence>
<keyword evidence="4" id="KW-0949">S-adenosyl-L-methionine</keyword>
<protein>
    <submittedName>
        <fullName evidence="9">AmmeMemoRadiSam system radical SAM enzyme</fullName>
    </submittedName>
</protein>
<evidence type="ECO:0000313" key="9">
    <source>
        <dbReference type="EMBL" id="PHI28437.1"/>
    </source>
</evidence>
<keyword evidence="10" id="KW-1185">Reference proteome</keyword>
<dbReference type="PANTHER" id="PTHR30352:SF5">
    <property type="entry name" value="PYRUVATE FORMATE-LYASE 1-ACTIVATING ENZYME"/>
    <property type="match status" value="1"/>
</dbReference>
<comment type="cofactor">
    <cofactor evidence="1">
        <name>[4Fe-4S] cluster</name>
        <dbReference type="ChEBI" id="CHEBI:49883"/>
    </cofactor>
</comment>
<dbReference type="PANTHER" id="PTHR30352">
    <property type="entry name" value="PYRUVATE FORMATE-LYASE-ACTIVATING ENZYME"/>
    <property type="match status" value="1"/>
</dbReference>
<dbReference type="InterPro" id="IPR007197">
    <property type="entry name" value="rSAM"/>
</dbReference>
<dbReference type="InterPro" id="IPR058240">
    <property type="entry name" value="rSAM_sf"/>
</dbReference>
<dbReference type="Pfam" id="PF04055">
    <property type="entry name" value="Radical_SAM"/>
    <property type="match status" value="1"/>
</dbReference>
<dbReference type="GO" id="GO:0046872">
    <property type="term" value="F:metal ion binding"/>
    <property type="evidence" value="ECO:0007669"/>
    <property type="project" value="UniProtKB-KW"/>
</dbReference>
<dbReference type="InterPro" id="IPR013785">
    <property type="entry name" value="Aldolase_TIM"/>
</dbReference>
<evidence type="ECO:0000256" key="4">
    <source>
        <dbReference type="ARBA" id="ARBA00022691"/>
    </source>
</evidence>
<dbReference type="SFLD" id="SFLDS00029">
    <property type="entry name" value="Radical_SAM"/>
    <property type="match status" value="1"/>
</dbReference>
<dbReference type="GO" id="GO:0006006">
    <property type="term" value="P:glucose metabolic process"/>
    <property type="evidence" value="ECO:0007669"/>
    <property type="project" value="UniProtKB-KW"/>
</dbReference>
<dbReference type="Gene3D" id="3.20.20.70">
    <property type="entry name" value="Aldolase class I"/>
    <property type="match status" value="1"/>
</dbReference>
<dbReference type="GO" id="GO:0003824">
    <property type="term" value="F:catalytic activity"/>
    <property type="evidence" value="ECO:0007669"/>
    <property type="project" value="InterPro"/>
</dbReference>
<evidence type="ECO:0000256" key="2">
    <source>
        <dbReference type="ARBA" id="ARBA00022485"/>
    </source>
</evidence>
<keyword evidence="6" id="KW-0408">Iron</keyword>
<dbReference type="SUPFAM" id="SSF102114">
    <property type="entry name" value="Radical SAM enzymes"/>
    <property type="match status" value="1"/>
</dbReference>
<keyword evidence="3" id="KW-0119">Carbohydrate metabolism</keyword>
<dbReference type="PROSITE" id="PS51918">
    <property type="entry name" value="RADICAL_SAM"/>
    <property type="match status" value="1"/>
</dbReference>
<dbReference type="OrthoDB" id="9778883at2"/>
<reference evidence="10" key="1">
    <citation type="submission" date="2017-09" db="EMBL/GenBank/DDBJ databases">
        <title>FDA dAtabase for Regulatory Grade micrObial Sequences (FDA-ARGOS): Supporting development and validation of Infectious Disease Dx tests.</title>
        <authorList>
            <person name="Minogue T."/>
            <person name="Wolcott M."/>
            <person name="Wasieloski L."/>
            <person name="Aguilar W."/>
            <person name="Moore D."/>
            <person name="Tallon L."/>
            <person name="Sadzewicz L."/>
            <person name="Ott S."/>
            <person name="Zhao X."/>
            <person name="Nagaraj S."/>
            <person name="Vavikolanu K."/>
            <person name="Aluvathingal J."/>
            <person name="Nadendla S."/>
            <person name="Sichtig H."/>
        </authorList>
    </citation>
    <scope>NUCLEOTIDE SEQUENCE [LARGE SCALE GENOMIC DNA]</scope>
    <source>
        <strain evidence="10">FDAARGOS_387</strain>
    </source>
</reference>
<feature type="domain" description="Radical SAM core" evidence="8">
    <location>
        <begin position="77"/>
        <end position="303"/>
    </location>
</feature>